<evidence type="ECO:0000313" key="2">
    <source>
        <dbReference type="EMBL" id="AXC13718.1"/>
    </source>
</evidence>
<accession>A0A2Z5G3N0</accession>
<dbReference type="PANTHER" id="PTHR12358">
    <property type="entry name" value="SPHINGOSINE KINASE"/>
    <property type="match status" value="1"/>
</dbReference>
<dbReference type="Pfam" id="PF00781">
    <property type="entry name" value="DAGK_cat"/>
    <property type="match status" value="1"/>
</dbReference>
<evidence type="ECO:0000259" key="1">
    <source>
        <dbReference type="PROSITE" id="PS50146"/>
    </source>
</evidence>
<dbReference type="GO" id="GO:0004143">
    <property type="term" value="F:ATP-dependent diacylglycerol kinase activity"/>
    <property type="evidence" value="ECO:0007669"/>
    <property type="project" value="TreeGrafter"/>
</dbReference>
<keyword evidence="3" id="KW-1185">Reference proteome</keyword>
<organism evidence="2 3">
    <name type="scientific">Acidisarcina polymorpha</name>
    <dbReference type="NCBI Taxonomy" id="2211140"/>
    <lineage>
        <taxon>Bacteria</taxon>
        <taxon>Pseudomonadati</taxon>
        <taxon>Acidobacteriota</taxon>
        <taxon>Terriglobia</taxon>
        <taxon>Terriglobales</taxon>
        <taxon>Acidobacteriaceae</taxon>
        <taxon>Acidisarcina</taxon>
    </lineage>
</organism>
<dbReference type="SUPFAM" id="SSF111331">
    <property type="entry name" value="NAD kinase/diacylglycerol kinase-like"/>
    <property type="match status" value="1"/>
</dbReference>
<gene>
    <name evidence="2" type="ORF">ACPOL_4445</name>
</gene>
<dbReference type="InterPro" id="IPR016064">
    <property type="entry name" value="NAD/diacylglycerol_kinase_sf"/>
</dbReference>
<dbReference type="SMART" id="SM00046">
    <property type="entry name" value="DAGKc"/>
    <property type="match status" value="1"/>
</dbReference>
<dbReference type="Proteomes" id="UP000253606">
    <property type="component" value="Chromosome"/>
</dbReference>
<protein>
    <submittedName>
        <fullName evidence="2">Transcription regulator [contains diacylglycerol kinase catalytic domain]</fullName>
    </submittedName>
</protein>
<dbReference type="InterPro" id="IPR017438">
    <property type="entry name" value="ATP-NAD_kinase_N"/>
</dbReference>
<keyword evidence="2" id="KW-0418">Kinase</keyword>
<dbReference type="OrthoDB" id="142078at2"/>
<dbReference type="GO" id="GO:0005886">
    <property type="term" value="C:plasma membrane"/>
    <property type="evidence" value="ECO:0007669"/>
    <property type="project" value="TreeGrafter"/>
</dbReference>
<keyword evidence="2" id="KW-0808">Transferase</keyword>
<sequence>MRRVLLFVNPIFDQRAGHRNAIGRIANLLRSAGLSVEVHETLSAQSAGDQARQGIEDGFDTILVCGGDGTVFNVIQGVAGTEIPVGILPFGTGNVLAQNMDLPRNPVEAARRLLQSTPRRTPLGRITLEVPDLPSDLSPSGLPRRMREKSWYFTMAAGMGLHAALMSASDGWGKRAIGRTSYYLAGMSLLLRHRIQPFEVEVTTTAGEVFCQRVCEAIAVRVPELNRWRPGGRLEEPSLRLATVDATGRWGLASASFQALARTASKNGSSASRGGAPEVRYTDALRVVCRPVADYNYLAAVLAEADGEVLGASHAVLDIAKESFYLLWPS</sequence>
<dbReference type="Gene3D" id="3.40.50.10330">
    <property type="entry name" value="Probable inorganic polyphosphate/atp-NAD kinase, domain 1"/>
    <property type="match status" value="1"/>
</dbReference>
<dbReference type="InterPro" id="IPR050187">
    <property type="entry name" value="Lipid_Phosphate_FormReg"/>
</dbReference>
<name>A0A2Z5G3N0_9BACT</name>
<dbReference type="PANTHER" id="PTHR12358:SF106">
    <property type="entry name" value="LIPID KINASE YEGS"/>
    <property type="match status" value="1"/>
</dbReference>
<dbReference type="EMBL" id="CP030840">
    <property type="protein sequence ID" value="AXC13718.1"/>
    <property type="molecule type" value="Genomic_DNA"/>
</dbReference>
<dbReference type="InterPro" id="IPR001206">
    <property type="entry name" value="Diacylglycerol_kinase_cat_dom"/>
</dbReference>
<feature type="domain" description="DAGKc" evidence="1">
    <location>
        <begin position="1"/>
        <end position="132"/>
    </location>
</feature>
<dbReference type="KEGG" id="abas:ACPOL_4445"/>
<reference evidence="2 3" key="1">
    <citation type="journal article" date="2018" name="Front. Microbiol.">
        <title>Hydrolytic Capabilities as a Key to Environmental Success: Chitinolytic and Cellulolytic Acidobacteria From Acidic Sub-arctic Soils and Boreal Peatlands.</title>
        <authorList>
            <person name="Belova S.E."/>
            <person name="Ravin N.V."/>
            <person name="Pankratov T.A."/>
            <person name="Rakitin A.L."/>
            <person name="Ivanova A.A."/>
            <person name="Beletsky A.V."/>
            <person name="Mardanov A.V."/>
            <person name="Sinninghe Damste J.S."/>
            <person name="Dedysh S.N."/>
        </authorList>
    </citation>
    <scope>NUCLEOTIDE SEQUENCE [LARGE SCALE GENOMIC DNA]</scope>
    <source>
        <strain evidence="2 3">SBC82</strain>
    </source>
</reference>
<dbReference type="PROSITE" id="PS50146">
    <property type="entry name" value="DAGK"/>
    <property type="match status" value="1"/>
</dbReference>
<dbReference type="Gene3D" id="2.60.200.40">
    <property type="match status" value="1"/>
</dbReference>
<dbReference type="RefSeq" id="WP_114208646.1">
    <property type="nucleotide sequence ID" value="NZ_CP030840.1"/>
</dbReference>
<proteinExistence type="predicted"/>
<dbReference type="AlphaFoldDB" id="A0A2Z5G3N0"/>
<evidence type="ECO:0000313" key="3">
    <source>
        <dbReference type="Proteomes" id="UP000253606"/>
    </source>
</evidence>